<keyword evidence="1" id="KW-1133">Transmembrane helix</keyword>
<accession>A0ABT2RNW1</accession>
<protein>
    <recommendedName>
        <fullName evidence="2">Protein kinase domain-containing protein</fullName>
    </recommendedName>
</protein>
<feature type="transmembrane region" description="Helical" evidence="1">
    <location>
        <begin position="192"/>
        <end position="210"/>
    </location>
</feature>
<evidence type="ECO:0000313" key="4">
    <source>
        <dbReference type="Proteomes" id="UP001652431"/>
    </source>
</evidence>
<dbReference type="InterPro" id="IPR011009">
    <property type="entry name" value="Kinase-like_dom_sf"/>
</dbReference>
<keyword evidence="1" id="KW-0472">Membrane</keyword>
<feature type="domain" description="Protein kinase" evidence="2">
    <location>
        <begin position="1"/>
        <end position="196"/>
    </location>
</feature>
<sequence>MSKEYEVLKFVTRGERCYVGTDYIRGEPMLLWLKHHSCVPKEQLYRWMQEMIGNLACFHKVRGNPCYQYVNPYSMIVDEEGKVHLLDLGSRRQEELLLKMQRRGIRENFLSPENQYYQKASVEEDIYGLGRTFQYMLSTAEAEPPLSGREAASFRKFISRCLNKNSKKRYHTVREISEHFPGKREKKEKKRYLLYIAALVVIIAGAAFFLKEKKEVYREHPAETKVRENKTQKEDENFLQNYETMIFDMGLLYFWEMKDYQKSREIFGRLEESGLASDYALLCEFLLNPETGRPDRELEQLLARIEEELPEEKAEGDIRYYLSILKGYEILDNEDAEDAKIRLAGKCIAMEEWKASDTGHEKEKYLKKALASAYDKTAEWESAVQQYSELLAMEEEPQERVKLFHKIAVLYDKLDKVNEAIASCKAGLEETGTPELANLLIRLQCAESSIDRQICAETIKKCLNEIPELAESEEFKKLQQEYEIRIEGEQVWVGR</sequence>
<dbReference type="Gene3D" id="1.25.40.10">
    <property type="entry name" value="Tetratricopeptide repeat domain"/>
    <property type="match status" value="1"/>
</dbReference>
<dbReference type="InterPro" id="IPR000719">
    <property type="entry name" value="Prot_kinase_dom"/>
</dbReference>
<evidence type="ECO:0000313" key="3">
    <source>
        <dbReference type="EMBL" id="MCU6687058.1"/>
    </source>
</evidence>
<dbReference type="EMBL" id="JAOQJU010000013">
    <property type="protein sequence ID" value="MCU6687058.1"/>
    <property type="molecule type" value="Genomic_DNA"/>
</dbReference>
<name>A0ABT2RNW1_9FIRM</name>
<keyword evidence="1" id="KW-0812">Transmembrane</keyword>
<keyword evidence="4" id="KW-1185">Reference proteome</keyword>
<dbReference type="SUPFAM" id="SSF48452">
    <property type="entry name" value="TPR-like"/>
    <property type="match status" value="1"/>
</dbReference>
<dbReference type="InterPro" id="IPR011990">
    <property type="entry name" value="TPR-like_helical_dom_sf"/>
</dbReference>
<dbReference type="PROSITE" id="PS50011">
    <property type="entry name" value="PROTEIN_KINASE_DOM"/>
    <property type="match status" value="1"/>
</dbReference>
<dbReference type="Gene3D" id="1.10.510.10">
    <property type="entry name" value="Transferase(Phosphotransferase) domain 1"/>
    <property type="match status" value="1"/>
</dbReference>
<gene>
    <name evidence="3" type="ORF">OCV99_10950</name>
</gene>
<dbReference type="RefSeq" id="WP_227193167.1">
    <property type="nucleotide sequence ID" value="NZ_JAOQJU010000013.1"/>
</dbReference>
<organism evidence="3 4">
    <name type="scientific">Dorea acetigenes</name>
    <dbReference type="NCBI Taxonomy" id="2981787"/>
    <lineage>
        <taxon>Bacteria</taxon>
        <taxon>Bacillati</taxon>
        <taxon>Bacillota</taxon>
        <taxon>Clostridia</taxon>
        <taxon>Lachnospirales</taxon>
        <taxon>Lachnospiraceae</taxon>
        <taxon>Dorea</taxon>
    </lineage>
</organism>
<evidence type="ECO:0000256" key="1">
    <source>
        <dbReference type="SAM" id="Phobius"/>
    </source>
</evidence>
<reference evidence="3 4" key="1">
    <citation type="journal article" date="2021" name="ISME Commun">
        <title>Automated analysis of genomic sequences facilitates high-throughput and comprehensive description of bacteria.</title>
        <authorList>
            <person name="Hitch T.C.A."/>
        </authorList>
    </citation>
    <scope>NUCLEOTIDE SEQUENCE [LARGE SCALE GENOMIC DNA]</scope>
    <source>
        <strain evidence="3 4">Sanger_03</strain>
    </source>
</reference>
<proteinExistence type="predicted"/>
<comment type="caution">
    <text evidence="3">The sequence shown here is derived from an EMBL/GenBank/DDBJ whole genome shotgun (WGS) entry which is preliminary data.</text>
</comment>
<dbReference type="SUPFAM" id="SSF56112">
    <property type="entry name" value="Protein kinase-like (PK-like)"/>
    <property type="match status" value="1"/>
</dbReference>
<dbReference type="Proteomes" id="UP001652431">
    <property type="component" value="Unassembled WGS sequence"/>
</dbReference>
<evidence type="ECO:0000259" key="2">
    <source>
        <dbReference type="PROSITE" id="PS50011"/>
    </source>
</evidence>